<dbReference type="NCBIfam" id="TIGR01728">
    <property type="entry name" value="SsuA_fam"/>
    <property type="match status" value="1"/>
</dbReference>
<dbReference type="PANTHER" id="PTHR30024">
    <property type="entry name" value="ALIPHATIC SULFONATES-BINDING PROTEIN-RELATED"/>
    <property type="match status" value="1"/>
</dbReference>
<dbReference type="PANTHER" id="PTHR30024:SF42">
    <property type="entry name" value="ALIPHATIC SULFONATES-BINDING PROTEIN-RELATED"/>
    <property type="match status" value="1"/>
</dbReference>
<dbReference type="InterPro" id="IPR015168">
    <property type="entry name" value="SsuA/THI5"/>
</dbReference>
<keyword evidence="10" id="KW-1185">Reference proteome</keyword>
<dbReference type="EMBL" id="FOLY01000005">
    <property type="protein sequence ID" value="SFC72255.1"/>
    <property type="molecule type" value="Genomic_DNA"/>
</dbReference>
<name>A0A1I1LH07_9GAMM</name>
<comment type="similarity">
    <text evidence="2">Belongs to the bacterial solute-binding protein SsuA/TauA family.</text>
</comment>
<dbReference type="GO" id="GO:0042597">
    <property type="term" value="C:periplasmic space"/>
    <property type="evidence" value="ECO:0007669"/>
    <property type="project" value="UniProtKB-SubCell"/>
</dbReference>
<dbReference type="RefSeq" id="WP_090134449.1">
    <property type="nucleotide sequence ID" value="NZ_FOLY01000005.1"/>
</dbReference>
<sequence>MNVADARACARSILPRPASRLLAGALISLLALTPLTTAAAPSGDQALPEDATTVRIGFQRSSTLMSLLRHDHTLENALAEQRVRVRWHEFASGLPMLEALNIGNIDVSADVADTVPIFAQAAGADLTFYAQEAPSPAGQALLVPADSDIHDLEDLRGKRIAVTRGAGNHYLLLAILKHAGLAPRDISIAYLPPSDARAAFTQGSVDGWIAWEPFLSTTRAQSDTRTLTDGRDGLASYTRYYLAASTFARQHPQVLNTIYHALEAAGEEVRQHPDQSAALLSPLWGNLPEEVVKQANSHRSYRIQPVEREGLEEQQRIADTFLDAGILPQRVDTQKVNLWQPDP</sequence>
<evidence type="ECO:0000313" key="10">
    <source>
        <dbReference type="Proteomes" id="UP000199046"/>
    </source>
</evidence>
<proteinExistence type="inferred from homology"/>
<evidence type="ECO:0000256" key="1">
    <source>
        <dbReference type="ARBA" id="ARBA00004418"/>
    </source>
</evidence>
<evidence type="ECO:0000256" key="6">
    <source>
        <dbReference type="ARBA" id="ARBA00070228"/>
    </source>
</evidence>
<comment type="function">
    <text evidence="5">Part of a binding-protein-dependent transport system for aliphatic sulfonates. Putative binding protein.</text>
</comment>
<keyword evidence="3" id="KW-0813">Transport</keyword>
<feature type="signal peptide" evidence="7">
    <location>
        <begin position="1"/>
        <end position="39"/>
    </location>
</feature>
<gene>
    <name evidence="9" type="ORF">SAMN05421848_2452</name>
</gene>
<evidence type="ECO:0000256" key="4">
    <source>
        <dbReference type="ARBA" id="ARBA00022729"/>
    </source>
</evidence>
<dbReference type="OrthoDB" id="5292144at2"/>
<dbReference type="SMART" id="SM00062">
    <property type="entry name" value="PBPb"/>
    <property type="match status" value="1"/>
</dbReference>
<dbReference type="InterPro" id="IPR010067">
    <property type="entry name" value="ABC_SsuA_sub-bd"/>
</dbReference>
<evidence type="ECO:0000256" key="5">
    <source>
        <dbReference type="ARBA" id="ARBA00055538"/>
    </source>
</evidence>
<organism evidence="9 10">
    <name type="scientific">Kushneria avicenniae</name>
    <dbReference type="NCBI Taxonomy" id="402385"/>
    <lineage>
        <taxon>Bacteria</taxon>
        <taxon>Pseudomonadati</taxon>
        <taxon>Pseudomonadota</taxon>
        <taxon>Gammaproteobacteria</taxon>
        <taxon>Oceanospirillales</taxon>
        <taxon>Halomonadaceae</taxon>
        <taxon>Kushneria</taxon>
    </lineage>
</organism>
<evidence type="ECO:0000256" key="7">
    <source>
        <dbReference type="SAM" id="SignalP"/>
    </source>
</evidence>
<evidence type="ECO:0000256" key="3">
    <source>
        <dbReference type="ARBA" id="ARBA00022448"/>
    </source>
</evidence>
<dbReference type="SUPFAM" id="SSF53850">
    <property type="entry name" value="Periplasmic binding protein-like II"/>
    <property type="match status" value="1"/>
</dbReference>
<dbReference type="STRING" id="402385.SAMN05421848_2452"/>
<evidence type="ECO:0000259" key="8">
    <source>
        <dbReference type="SMART" id="SM00062"/>
    </source>
</evidence>
<comment type="subcellular location">
    <subcellularLocation>
        <location evidence="1">Periplasm</location>
    </subcellularLocation>
</comment>
<accession>A0A1I1LH07</accession>
<dbReference type="Gene3D" id="3.40.190.10">
    <property type="entry name" value="Periplasmic binding protein-like II"/>
    <property type="match status" value="2"/>
</dbReference>
<protein>
    <recommendedName>
        <fullName evidence="6">Putative aliphatic sulfonates-binding protein</fullName>
    </recommendedName>
</protein>
<dbReference type="AlphaFoldDB" id="A0A1I1LH07"/>
<dbReference type="InterPro" id="IPR001638">
    <property type="entry name" value="Solute-binding_3/MltF_N"/>
</dbReference>
<dbReference type="FunFam" id="3.40.190.10:FF:000050">
    <property type="entry name" value="Sulfonate ABC transporter substrate-binding protein"/>
    <property type="match status" value="1"/>
</dbReference>
<feature type="chain" id="PRO_5011554884" description="Putative aliphatic sulfonates-binding protein" evidence="7">
    <location>
        <begin position="40"/>
        <end position="343"/>
    </location>
</feature>
<feature type="domain" description="Solute-binding protein family 3/N-terminal" evidence="8">
    <location>
        <begin position="53"/>
        <end position="273"/>
    </location>
</feature>
<dbReference type="Pfam" id="PF09084">
    <property type="entry name" value="NMT1"/>
    <property type="match status" value="1"/>
</dbReference>
<evidence type="ECO:0000313" key="9">
    <source>
        <dbReference type="EMBL" id="SFC72255.1"/>
    </source>
</evidence>
<reference evidence="10" key="1">
    <citation type="submission" date="2016-10" db="EMBL/GenBank/DDBJ databases">
        <authorList>
            <person name="Varghese N."/>
            <person name="Submissions S."/>
        </authorList>
    </citation>
    <scope>NUCLEOTIDE SEQUENCE [LARGE SCALE GENOMIC DNA]</scope>
    <source>
        <strain evidence="10">DSM 23439</strain>
    </source>
</reference>
<evidence type="ECO:0000256" key="2">
    <source>
        <dbReference type="ARBA" id="ARBA00010742"/>
    </source>
</evidence>
<dbReference type="GO" id="GO:0016020">
    <property type="term" value="C:membrane"/>
    <property type="evidence" value="ECO:0007669"/>
    <property type="project" value="InterPro"/>
</dbReference>
<dbReference type="GO" id="GO:0042626">
    <property type="term" value="F:ATPase-coupled transmembrane transporter activity"/>
    <property type="evidence" value="ECO:0007669"/>
    <property type="project" value="InterPro"/>
</dbReference>
<dbReference type="Proteomes" id="UP000199046">
    <property type="component" value="Unassembled WGS sequence"/>
</dbReference>
<keyword evidence="4 7" id="KW-0732">Signal</keyword>